<sequence length="190" mass="21283">MIYHFISNNIYSALFIGLLFGGETALLPAIYFGISGVINLEAVIGISIIATAISDTFWYYLGRTMSAEKISSFKILKKYVAKIAILSNSFKSNGLTLLFFSKFVYGTRTAAQILCGVHSINFVKYFFINISGILALNIFFLTLGMMVEKSFAQFVESPTRLWLALLPVPVCAVVLQTLFKKLIWKKLFQL</sequence>
<dbReference type="InterPro" id="IPR051311">
    <property type="entry name" value="DedA_domain"/>
</dbReference>
<name>A0A1G2S970_9BACT</name>
<keyword evidence="1" id="KW-0812">Transmembrane</keyword>
<dbReference type="Proteomes" id="UP000179118">
    <property type="component" value="Unassembled WGS sequence"/>
</dbReference>
<feature type="transmembrane region" description="Helical" evidence="1">
    <location>
        <begin position="126"/>
        <end position="147"/>
    </location>
</feature>
<evidence type="ECO:0000259" key="2">
    <source>
        <dbReference type="Pfam" id="PF09335"/>
    </source>
</evidence>
<dbReference type="Pfam" id="PF09335">
    <property type="entry name" value="VTT_dom"/>
    <property type="match status" value="1"/>
</dbReference>
<keyword evidence="1" id="KW-1133">Transmembrane helix</keyword>
<comment type="caution">
    <text evidence="3">The sequence shown here is derived from an EMBL/GenBank/DDBJ whole genome shotgun (WGS) entry which is preliminary data.</text>
</comment>
<reference evidence="3 4" key="1">
    <citation type="journal article" date="2016" name="Nat. Commun.">
        <title>Thousands of microbial genomes shed light on interconnected biogeochemical processes in an aquifer system.</title>
        <authorList>
            <person name="Anantharaman K."/>
            <person name="Brown C.T."/>
            <person name="Hug L.A."/>
            <person name="Sharon I."/>
            <person name="Castelle C.J."/>
            <person name="Probst A.J."/>
            <person name="Thomas B.C."/>
            <person name="Singh A."/>
            <person name="Wilkins M.J."/>
            <person name="Karaoz U."/>
            <person name="Brodie E.L."/>
            <person name="Williams K.H."/>
            <person name="Hubbard S.S."/>
            <person name="Banfield J.F."/>
        </authorList>
    </citation>
    <scope>NUCLEOTIDE SEQUENCE [LARGE SCALE GENOMIC DNA]</scope>
</reference>
<dbReference type="GO" id="GO:0005886">
    <property type="term" value="C:plasma membrane"/>
    <property type="evidence" value="ECO:0007669"/>
    <property type="project" value="TreeGrafter"/>
</dbReference>
<gene>
    <name evidence="3" type="ORF">A3D51_02675</name>
</gene>
<feature type="domain" description="VTT" evidence="2">
    <location>
        <begin position="36"/>
        <end position="144"/>
    </location>
</feature>
<feature type="transmembrane region" description="Helical" evidence="1">
    <location>
        <begin position="12"/>
        <end position="34"/>
    </location>
</feature>
<dbReference type="PANTHER" id="PTHR42709">
    <property type="entry name" value="ALKALINE PHOSPHATASE LIKE PROTEIN"/>
    <property type="match status" value="1"/>
</dbReference>
<organism evidence="3 4">
    <name type="scientific">Candidatus Yonathbacteria bacterium RIFCSPHIGHO2_02_FULL_44_14</name>
    <dbReference type="NCBI Taxonomy" id="1802724"/>
    <lineage>
        <taxon>Bacteria</taxon>
        <taxon>Candidatus Yonathiibacteriota</taxon>
    </lineage>
</organism>
<dbReference type="AlphaFoldDB" id="A0A1G2S970"/>
<evidence type="ECO:0000256" key="1">
    <source>
        <dbReference type="SAM" id="Phobius"/>
    </source>
</evidence>
<feature type="transmembrane region" description="Helical" evidence="1">
    <location>
        <begin position="159"/>
        <end position="179"/>
    </location>
</feature>
<feature type="transmembrane region" description="Helical" evidence="1">
    <location>
        <begin position="40"/>
        <end position="61"/>
    </location>
</feature>
<dbReference type="PANTHER" id="PTHR42709:SF2">
    <property type="entry name" value="INNER MEMBRANE PROTEIN YOHD"/>
    <property type="match status" value="1"/>
</dbReference>
<accession>A0A1G2S970</accession>
<evidence type="ECO:0000313" key="3">
    <source>
        <dbReference type="EMBL" id="OHA81653.1"/>
    </source>
</evidence>
<dbReference type="EMBL" id="MHUT01000006">
    <property type="protein sequence ID" value="OHA81653.1"/>
    <property type="molecule type" value="Genomic_DNA"/>
</dbReference>
<keyword evidence="1" id="KW-0472">Membrane</keyword>
<protein>
    <recommendedName>
        <fullName evidence="2">VTT domain-containing protein</fullName>
    </recommendedName>
</protein>
<evidence type="ECO:0000313" key="4">
    <source>
        <dbReference type="Proteomes" id="UP000179118"/>
    </source>
</evidence>
<proteinExistence type="predicted"/>
<dbReference type="InterPro" id="IPR032816">
    <property type="entry name" value="VTT_dom"/>
</dbReference>